<dbReference type="Proteomes" id="UP001516023">
    <property type="component" value="Unassembled WGS sequence"/>
</dbReference>
<dbReference type="AlphaFoldDB" id="A0ABD3PSV5"/>
<dbReference type="PANTHER" id="PTHR13275:SF4">
    <property type="entry name" value="VACUOLAR PROTEIN SORTING-ASSOCIATED PROTEIN 72 HOMOLOG"/>
    <property type="match status" value="1"/>
</dbReference>
<dbReference type="EMBL" id="JABMIG020000122">
    <property type="protein sequence ID" value="KAL3790804.1"/>
    <property type="molecule type" value="Genomic_DNA"/>
</dbReference>
<accession>A0ABD3PSV5</accession>
<feature type="compositionally biased region" description="Acidic residues" evidence="1">
    <location>
        <begin position="146"/>
        <end position="166"/>
    </location>
</feature>
<feature type="compositionally biased region" description="Acidic residues" evidence="1">
    <location>
        <begin position="184"/>
        <end position="202"/>
    </location>
</feature>
<organism evidence="2 3">
    <name type="scientific">Cyclotella cryptica</name>
    <dbReference type="NCBI Taxonomy" id="29204"/>
    <lineage>
        <taxon>Eukaryota</taxon>
        <taxon>Sar</taxon>
        <taxon>Stramenopiles</taxon>
        <taxon>Ochrophyta</taxon>
        <taxon>Bacillariophyta</taxon>
        <taxon>Coscinodiscophyceae</taxon>
        <taxon>Thalassiosirophycidae</taxon>
        <taxon>Stephanodiscales</taxon>
        <taxon>Stephanodiscaceae</taxon>
        <taxon>Cyclotella</taxon>
    </lineage>
</organism>
<evidence type="ECO:0000256" key="1">
    <source>
        <dbReference type="SAM" id="MobiDB-lite"/>
    </source>
</evidence>
<feature type="compositionally biased region" description="Basic residues" evidence="1">
    <location>
        <begin position="77"/>
        <end position="87"/>
    </location>
</feature>
<evidence type="ECO:0000313" key="3">
    <source>
        <dbReference type="Proteomes" id="UP001516023"/>
    </source>
</evidence>
<feature type="compositionally biased region" description="Polar residues" evidence="1">
    <location>
        <begin position="411"/>
        <end position="439"/>
    </location>
</feature>
<reference evidence="2 3" key="1">
    <citation type="journal article" date="2020" name="G3 (Bethesda)">
        <title>Improved Reference Genome for Cyclotella cryptica CCMP332, a Model for Cell Wall Morphogenesis, Salinity Adaptation, and Lipid Production in Diatoms (Bacillariophyta).</title>
        <authorList>
            <person name="Roberts W.R."/>
            <person name="Downey K.M."/>
            <person name="Ruck E.C."/>
            <person name="Traller J.C."/>
            <person name="Alverson A.J."/>
        </authorList>
    </citation>
    <scope>NUCLEOTIDE SEQUENCE [LARGE SCALE GENOMIC DNA]</scope>
    <source>
        <strain evidence="2 3">CCMP332</strain>
    </source>
</reference>
<feature type="region of interest" description="Disordered" evidence="1">
    <location>
        <begin position="1"/>
        <end position="26"/>
    </location>
</feature>
<protein>
    <submittedName>
        <fullName evidence="2">Uncharacterized protein</fullName>
    </submittedName>
</protein>
<keyword evidence="3" id="KW-1185">Reference proteome</keyword>
<feature type="region of interest" description="Disordered" evidence="1">
    <location>
        <begin position="56"/>
        <end position="229"/>
    </location>
</feature>
<sequence length="476" mass="51290">MPLYRPALLNLHTSPQPPHNPLTTLSQPPINSHLFYTLEPSSITTYTLEPLHRQQANPQYTTHSPKPTHPRIAPHPSRPRHDTHHVHPIPSTHTPPLRPHDNFHSTPLSPRTPNVLGRPPTLPSLHGRQTSRHPRGGGFAKTKSNDDDDDEKEGSTGDDDAEESDGEASYRISDEDSQAAVDQFDSDFNESEESSDEEEDAEAVLREEERREKRNGMSAGRELMRRKVGKRAKVVGQGLNAGLVLNWFPKDGAAAAAAGTASSVAVSSSSSATVSAVVDVVPSTAEALAEVTAMPLVQTRNLAQPTPTSAAAAAAGSTSTISPNIQSATSSLIVPQPSQIIDSTQSTSPIHSHVTTSQTLPVQTTSDSIPSTQQTIPPIAATTITTPPCPPSPSRKRNLRAGTLFKTIATVQQHQESSQKLLAKQRSSSASQRNPSKRQYTQEEMILEAVHSTEVENRKWIIGTKTSKGGNEGGRE</sequence>
<feature type="region of interest" description="Disordered" evidence="1">
    <location>
        <begin position="342"/>
        <end position="372"/>
    </location>
</feature>
<proteinExistence type="predicted"/>
<feature type="compositionally biased region" description="Basic and acidic residues" evidence="1">
    <location>
        <begin position="203"/>
        <end position="215"/>
    </location>
</feature>
<feature type="compositionally biased region" description="Polar residues" evidence="1">
    <location>
        <begin position="56"/>
        <end position="65"/>
    </location>
</feature>
<feature type="compositionally biased region" description="Polar residues" evidence="1">
    <location>
        <begin position="342"/>
        <end position="371"/>
    </location>
</feature>
<feature type="region of interest" description="Disordered" evidence="1">
    <location>
        <begin position="411"/>
        <end position="444"/>
    </location>
</feature>
<comment type="caution">
    <text evidence="2">The sequence shown here is derived from an EMBL/GenBank/DDBJ whole genome shotgun (WGS) entry which is preliminary data.</text>
</comment>
<name>A0ABD3PSV5_9STRA</name>
<gene>
    <name evidence="2" type="ORF">HJC23_004705</name>
</gene>
<dbReference type="PANTHER" id="PTHR13275">
    <property type="entry name" value="YL-1 PROTEIN TRANSCRIPTION FACTOR-LIKE 1"/>
    <property type="match status" value="1"/>
</dbReference>
<evidence type="ECO:0000313" key="2">
    <source>
        <dbReference type="EMBL" id="KAL3790804.1"/>
    </source>
</evidence>